<keyword evidence="3" id="KW-1185">Reference proteome</keyword>
<sequence length="239" mass="26421">MTCRWILLSITAFLTLAACAPTKHARSVEPSGFLHDLYPQMRKGTGDEALLVYRNQQVEWSEKATYDKLLLDPVMIWRGTDSKVLGLDQKHAQVIADAFYALLYQELAKDYQMVTEPESRTFRLQAALTEAEQSLPVLDIVSSVPAPFNVAFVASTIKTLATGKPLFKGAAAIEGKLMDAVSGEVLAAAVDRRVGGRFLDAEVFDSWNDVHAALAYWAQLTRLRLCQLRKQTNCVSPGS</sequence>
<dbReference type="InterPro" id="IPR021747">
    <property type="entry name" value="DUF3313"/>
</dbReference>
<reference evidence="2 3" key="1">
    <citation type="submission" date="2021-02" db="EMBL/GenBank/DDBJ databases">
        <authorList>
            <person name="Han P."/>
        </authorList>
    </citation>
    <scope>NUCLEOTIDE SEQUENCE [LARGE SCALE GENOMIC DNA]</scope>
    <source>
        <strain evidence="2">Candidatus Nitrospira sp. ZN2</strain>
    </source>
</reference>
<keyword evidence="2" id="KW-0449">Lipoprotein</keyword>
<organism evidence="2 3">
    <name type="scientific">Nitrospira defluvii</name>
    <dbReference type="NCBI Taxonomy" id="330214"/>
    <lineage>
        <taxon>Bacteria</taxon>
        <taxon>Pseudomonadati</taxon>
        <taxon>Nitrospirota</taxon>
        <taxon>Nitrospiria</taxon>
        <taxon>Nitrospirales</taxon>
        <taxon>Nitrospiraceae</taxon>
        <taxon>Nitrospira</taxon>
    </lineage>
</organism>
<feature type="chain" id="PRO_5047239729" evidence="1">
    <location>
        <begin position="21"/>
        <end position="239"/>
    </location>
</feature>
<keyword evidence="1" id="KW-0732">Signal</keyword>
<dbReference type="PROSITE" id="PS51257">
    <property type="entry name" value="PROKAR_LIPOPROTEIN"/>
    <property type="match status" value="1"/>
</dbReference>
<accession>A0ABM8RV52</accession>
<evidence type="ECO:0000313" key="3">
    <source>
        <dbReference type="Proteomes" id="UP000675880"/>
    </source>
</evidence>
<name>A0ABM8RV52_9BACT</name>
<evidence type="ECO:0000313" key="2">
    <source>
        <dbReference type="EMBL" id="CAE6773157.1"/>
    </source>
</evidence>
<evidence type="ECO:0000256" key="1">
    <source>
        <dbReference type="SAM" id="SignalP"/>
    </source>
</evidence>
<gene>
    <name evidence="2" type="ORF">NSPZN2_40389</name>
</gene>
<dbReference type="Proteomes" id="UP000675880">
    <property type="component" value="Unassembled WGS sequence"/>
</dbReference>
<dbReference type="EMBL" id="CAJNBJ010000017">
    <property type="protein sequence ID" value="CAE6773157.1"/>
    <property type="molecule type" value="Genomic_DNA"/>
</dbReference>
<comment type="caution">
    <text evidence="2">The sequence shown here is derived from an EMBL/GenBank/DDBJ whole genome shotgun (WGS) entry which is preliminary data.</text>
</comment>
<dbReference type="RefSeq" id="WP_213043212.1">
    <property type="nucleotide sequence ID" value="NZ_CAJNBJ010000017.1"/>
</dbReference>
<feature type="signal peptide" evidence="1">
    <location>
        <begin position="1"/>
        <end position="20"/>
    </location>
</feature>
<proteinExistence type="predicted"/>
<protein>
    <submittedName>
        <fullName evidence="2">Lipoprotein</fullName>
    </submittedName>
</protein>
<dbReference type="Pfam" id="PF11769">
    <property type="entry name" value="DUF3313"/>
    <property type="match status" value="1"/>
</dbReference>